<feature type="chain" id="PRO_5036505859" description="Secreted protein" evidence="1">
    <location>
        <begin position="24"/>
        <end position="91"/>
    </location>
</feature>
<evidence type="ECO:0008006" key="4">
    <source>
        <dbReference type="Google" id="ProtNLM"/>
    </source>
</evidence>
<evidence type="ECO:0000313" key="3">
    <source>
        <dbReference type="Proteomes" id="UP000887013"/>
    </source>
</evidence>
<keyword evidence="3" id="KW-1185">Reference proteome</keyword>
<proteinExistence type="predicted"/>
<sequence length="91" mass="10887">MHTRAWACFTTISELLEIFPVACRVAIPRPNKTQSNVFRTVPRVSTRTLHYRFSIWVRRRTECQVIFTQWKVLERPRLSSGEEVRPQIRDE</sequence>
<evidence type="ECO:0000256" key="1">
    <source>
        <dbReference type="SAM" id="SignalP"/>
    </source>
</evidence>
<organism evidence="2 3">
    <name type="scientific">Nephila pilipes</name>
    <name type="common">Giant wood spider</name>
    <name type="synonym">Nephila maculata</name>
    <dbReference type="NCBI Taxonomy" id="299642"/>
    <lineage>
        <taxon>Eukaryota</taxon>
        <taxon>Metazoa</taxon>
        <taxon>Ecdysozoa</taxon>
        <taxon>Arthropoda</taxon>
        <taxon>Chelicerata</taxon>
        <taxon>Arachnida</taxon>
        <taxon>Araneae</taxon>
        <taxon>Araneomorphae</taxon>
        <taxon>Entelegynae</taxon>
        <taxon>Araneoidea</taxon>
        <taxon>Nephilidae</taxon>
        <taxon>Nephila</taxon>
    </lineage>
</organism>
<protein>
    <recommendedName>
        <fullName evidence="4">Secreted protein</fullName>
    </recommendedName>
</protein>
<evidence type="ECO:0000313" key="2">
    <source>
        <dbReference type="EMBL" id="GFT34830.1"/>
    </source>
</evidence>
<gene>
    <name evidence="2" type="ORF">NPIL_494191</name>
</gene>
<comment type="caution">
    <text evidence="2">The sequence shown here is derived from an EMBL/GenBank/DDBJ whole genome shotgun (WGS) entry which is preliminary data.</text>
</comment>
<keyword evidence="1" id="KW-0732">Signal</keyword>
<accession>A0A8X6NWM3</accession>
<reference evidence="2" key="1">
    <citation type="submission" date="2020-08" db="EMBL/GenBank/DDBJ databases">
        <title>Multicomponent nature underlies the extraordinary mechanical properties of spider dragline silk.</title>
        <authorList>
            <person name="Kono N."/>
            <person name="Nakamura H."/>
            <person name="Mori M."/>
            <person name="Yoshida Y."/>
            <person name="Ohtoshi R."/>
            <person name="Malay A.D."/>
            <person name="Moran D.A.P."/>
            <person name="Tomita M."/>
            <person name="Numata K."/>
            <person name="Arakawa K."/>
        </authorList>
    </citation>
    <scope>NUCLEOTIDE SEQUENCE</scope>
</reference>
<name>A0A8X6NWM3_NEPPI</name>
<feature type="signal peptide" evidence="1">
    <location>
        <begin position="1"/>
        <end position="23"/>
    </location>
</feature>
<dbReference type="EMBL" id="BMAW01013590">
    <property type="protein sequence ID" value="GFT34830.1"/>
    <property type="molecule type" value="Genomic_DNA"/>
</dbReference>
<dbReference type="AlphaFoldDB" id="A0A8X6NWM3"/>
<dbReference type="Proteomes" id="UP000887013">
    <property type="component" value="Unassembled WGS sequence"/>
</dbReference>